<feature type="transmembrane region" description="Helical" evidence="8">
    <location>
        <begin position="212"/>
        <end position="234"/>
    </location>
</feature>
<keyword evidence="5 8" id="KW-1133">Transmembrane helix</keyword>
<evidence type="ECO:0000256" key="1">
    <source>
        <dbReference type="ARBA" id="ARBA00004575"/>
    </source>
</evidence>
<dbReference type="GO" id="GO:0005637">
    <property type="term" value="C:nuclear inner membrane"/>
    <property type="evidence" value="ECO:0007669"/>
    <property type="project" value="UniProtKB-SubCell"/>
</dbReference>
<organism evidence="9">
    <name type="scientific">Homalodisca liturata</name>
    <dbReference type="NCBI Taxonomy" id="320908"/>
    <lineage>
        <taxon>Eukaryota</taxon>
        <taxon>Metazoa</taxon>
        <taxon>Ecdysozoa</taxon>
        <taxon>Arthropoda</taxon>
        <taxon>Hexapoda</taxon>
        <taxon>Insecta</taxon>
        <taxon>Pterygota</taxon>
        <taxon>Neoptera</taxon>
        <taxon>Paraneoptera</taxon>
        <taxon>Hemiptera</taxon>
        <taxon>Auchenorrhyncha</taxon>
        <taxon>Membracoidea</taxon>
        <taxon>Cicadellidae</taxon>
        <taxon>Cicadellinae</taxon>
        <taxon>Proconiini</taxon>
        <taxon>Homalodisca</taxon>
    </lineage>
</organism>
<proteinExistence type="inferred from homology"/>
<evidence type="ECO:0000256" key="3">
    <source>
        <dbReference type="ARBA" id="ARBA00022692"/>
    </source>
</evidence>
<evidence type="ECO:0000256" key="7">
    <source>
        <dbReference type="ARBA" id="ARBA00023242"/>
    </source>
</evidence>
<dbReference type="InterPro" id="IPR019358">
    <property type="entry name" value="NEMP_fam"/>
</dbReference>
<reference evidence="9" key="1">
    <citation type="submission" date="2015-11" db="EMBL/GenBank/DDBJ databases">
        <title>De novo transcriptome assembly of four potential Pierce s Disease insect vectors from Arizona vineyards.</title>
        <authorList>
            <person name="Tassone E.E."/>
        </authorList>
    </citation>
    <scope>NUCLEOTIDE SEQUENCE</scope>
</reference>
<evidence type="ECO:0000256" key="2">
    <source>
        <dbReference type="ARBA" id="ARBA00005748"/>
    </source>
</evidence>
<evidence type="ECO:0000256" key="4">
    <source>
        <dbReference type="ARBA" id="ARBA00022729"/>
    </source>
</evidence>
<feature type="transmembrane region" description="Helical" evidence="8">
    <location>
        <begin position="151"/>
        <end position="177"/>
    </location>
</feature>
<accession>A0A1B6H6U8</accession>
<feature type="non-terminal residue" evidence="9">
    <location>
        <position position="1"/>
    </location>
</feature>
<keyword evidence="3 8" id="KW-0812">Transmembrane</keyword>
<comment type="subcellular location">
    <subcellularLocation>
        <location evidence="1">Nucleus inner membrane</location>
        <topology evidence="1">Multi-pass membrane protein</topology>
        <orientation evidence="1">Nucleoplasmic side</orientation>
    </subcellularLocation>
</comment>
<evidence type="ECO:0000256" key="5">
    <source>
        <dbReference type="ARBA" id="ARBA00022989"/>
    </source>
</evidence>
<dbReference type="PANTHER" id="PTHR13598:SF1">
    <property type="entry name" value="AT07567P-RELATED"/>
    <property type="match status" value="1"/>
</dbReference>
<protein>
    <recommendedName>
        <fullName evidence="10">Nuclear envelope integral membrane protein 1</fullName>
    </recommendedName>
</protein>
<name>A0A1B6H6U8_9HEMI</name>
<keyword evidence="4" id="KW-0732">Signal</keyword>
<dbReference type="PANTHER" id="PTHR13598">
    <property type="entry name" value="AT07567P-RELATED"/>
    <property type="match status" value="1"/>
</dbReference>
<feature type="transmembrane region" description="Helical" evidence="8">
    <location>
        <begin position="73"/>
        <end position="90"/>
    </location>
</feature>
<evidence type="ECO:0000256" key="8">
    <source>
        <dbReference type="SAM" id="Phobius"/>
    </source>
</evidence>
<evidence type="ECO:0000313" key="9">
    <source>
        <dbReference type="EMBL" id="JAS70409.1"/>
    </source>
</evidence>
<dbReference type="EMBL" id="GECU01037297">
    <property type="protein sequence ID" value="JAS70409.1"/>
    <property type="molecule type" value="Transcribed_RNA"/>
</dbReference>
<keyword evidence="6 8" id="KW-0472">Membrane</keyword>
<dbReference type="Pfam" id="PF10225">
    <property type="entry name" value="NEMP"/>
    <property type="match status" value="1"/>
</dbReference>
<evidence type="ECO:0008006" key="10">
    <source>
        <dbReference type="Google" id="ProtNLM"/>
    </source>
</evidence>
<keyword evidence="7" id="KW-0539">Nucleus</keyword>
<gene>
    <name evidence="9" type="ORF">g.7188</name>
</gene>
<dbReference type="AlphaFoldDB" id="A0A1B6H6U8"/>
<comment type="similarity">
    <text evidence="2">Belongs to the NEMP family.</text>
</comment>
<feature type="transmembrane region" description="Helical" evidence="8">
    <location>
        <begin position="96"/>
        <end position="117"/>
    </location>
</feature>
<evidence type="ECO:0000256" key="6">
    <source>
        <dbReference type="ARBA" id="ARBA00023136"/>
    </source>
</evidence>
<sequence length="344" mass="40273">NITPQSYTLFEGGNAEEVWSQYLTHKSSWYPSFLNWRRNNIYLNPFNDSCIGILTYDDYSVRLEILYLDGTRLSLLILGVIAVFFASRLARQPIFFYIIGVSSGVLGSVLFIAYFLLRLLPMRKTLVLGLLTSGTSCIYYGFWLLEKQIKAFMYTHIEYCVGYVVFSALISFLVCFRFGPVVDRRSIKIIKWILQAFGLMFIYLSISMEEYSLSFIFCIMIGYIMPPRCTKAVLKELKYFWRQWRVQRQMANPPPLLTEEQYMLQGHEVTKRELKKLREFCTGPNFHQWQRVVGLNNPPKFVDFINGDSHISLEEKLQHDVEYLNVSDDEVADSLEDEEEFEGF</sequence>
<feature type="transmembrane region" description="Helical" evidence="8">
    <location>
        <begin position="126"/>
        <end position="145"/>
    </location>
</feature>